<comment type="function">
    <text evidence="19">Escort protein required for cholesterol as well as lipid homeostasis. Regulates export of the SCAP-SREBP complex from the endoplasmic reticulum to the Golgi upon low cholesterol, thereby regulating the processing of sterol regulatory element-binding proteins (SREBPs) SREBF1/SREBP1 and SREBF2/SREBP2. At high sterol concentrations, formation of a ternary complex with INSIG (INSIG1 or INSIG2) leads to mask the ER export signal in SCAP, promoting retention of the complex in the endoplasmic reticulum. Low sterol concentrations trigger release of INSIG, a conformational change in the SSD domain of SCAP, unmasking of the ER export signal, promoting recruitment into COPII-coated vesicles and transport of the SCAP-SREBP to the Golgi: in the Golgi, SREBPs are then processed, releasing the transcription factor fragment of SREBPs from the membrane, its import into the nucleus and up-regulation of LDLR, INSIG1 and the mevalonate pathway. Binds cholesterol via its SSD domain.</text>
</comment>
<evidence type="ECO:0000256" key="1">
    <source>
        <dbReference type="ARBA" id="ARBA00004477"/>
    </source>
</evidence>
<feature type="repeat" description="WD" evidence="20">
    <location>
        <begin position="725"/>
        <end position="747"/>
    </location>
</feature>
<dbReference type="AlphaFoldDB" id="A0A8H7SV59"/>
<protein>
    <recommendedName>
        <fullName evidence="5">Sterol regulatory element-binding protein cleavage-activating protein</fullName>
    </recommendedName>
</protein>
<feature type="transmembrane region" description="Helical" evidence="22">
    <location>
        <begin position="258"/>
        <end position="283"/>
    </location>
</feature>
<keyword evidence="6" id="KW-0153">Cholesterol metabolism</keyword>
<dbReference type="GO" id="GO:0000139">
    <property type="term" value="C:Golgi membrane"/>
    <property type="evidence" value="ECO:0007669"/>
    <property type="project" value="UniProtKB-SubCell"/>
</dbReference>
<keyword evidence="16" id="KW-1207">Sterol metabolism</keyword>
<dbReference type="EMBL" id="JAEPRE010000042">
    <property type="protein sequence ID" value="KAG2234963.1"/>
    <property type="molecule type" value="Genomic_DNA"/>
</dbReference>
<dbReference type="InterPro" id="IPR030225">
    <property type="entry name" value="SCAP"/>
</dbReference>
<evidence type="ECO:0000256" key="8">
    <source>
        <dbReference type="ARBA" id="ARBA00022692"/>
    </source>
</evidence>
<keyword evidence="8 22" id="KW-0812">Transmembrane</keyword>
<feature type="transmembrane region" description="Helical" evidence="22">
    <location>
        <begin position="226"/>
        <end position="246"/>
    </location>
</feature>
<dbReference type="Proteomes" id="UP000613177">
    <property type="component" value="Unassembled WGS sequence"/>
</dbReference>
<dbReference type="InterPro" id="IPR036322">
    <property type="entry name" value="WD40_repeat_dom_sf"/>
</dbReference>
<evidence type="ECO:0000256" key="10">
    <source>
        <dbReference type="ARBA" id="ARBA00022824"/>
    </source>
</evidence>
<feature type="domain" description="SSD" evidence="23">
    <location>
        <begin position="225"/>
        <end position="283"/>
    </location>
</feature>
<feature type="compositionally biased region" description="Polar residues" evidence="21">
    <location>
        <begin position="48"/>
        <end position="59"/>
    </location>
</feature>
<evidence type="ECO:0000256" key="20">
    <source>
        <dbReference type="PROSITE-ProRule" id="PRU00221"/>
    </source>
</evidence>
<keyword evidence="13" id="KW-0443">Lipid metabolism</keyword>
<dbReference type="GO" id="GO:0008203">
    <property type="term" value="P:cholesterol metabolic process"/>
    <property type="evidence" value="ECO:0007669"/>
    <property type="project" value="UniProtKB-KW"/>
</dbReference>
<evidence type="ECO:0000256" key="3">
    <source>
        <dbReference type="ARBA" id="ARBA00004653"/>
    </source>
</evidence>
<evidence type="ECO:0000256" key="15">
    <source>
        <dbReference type="ARBA" id="ARBA00023136"/>
    </source>
</evidence>
<keyword evidence="17" id="KW-0325">Glycoprotein</keyword>
<keyword evidence="18" id="KW-0753">Steroid metabolism</keyword>
<dbReference type="PANTHER" id="PTHR46378:SF1">
    <property type="entry name" value="STEROL REGULATORY ELEMENT-BINDING PROTEIN CLEAVAGE-ACTIVATING PROTEIN"/>
    <property type="match status" value="1"/>
</dbReference>
<dbReference type="GO" id="GO:0032936">
    <property type="term" value="C:SREBP-SCAP complex"/>
    <property type="evidence" value="ECO:0007669"/>
    <property type="project" value="TreeGrafter"/>
</dbReference>
<evidence type="ECO:0000256" key="9">
    <source>
        <dbReference type="ARBA" id="ARBA00022737"/>
    </source>
</evidence>
<dbReference type="GO" id="GO:0032934">
    <property type="term" value="F:sterol binding"/>
    <property type="evidence" value="ECO:0007669"/>
    <property type="project" value="InterPro"/>
</dbReference>
<dbReference type="GO" id="GO:0012507">
    <property type="term" value="C:ER to Golgi transport vesicle membrane"/>
    <property type="evidence" value="ECO:0007669"/>
    <property type="project" value="UniProtKB-SubCell"/>
</dbReference>
<accession>A0A8H7SV59</accession>
<keyword evidence="14" id="KW-0446">Lipid-binding</keyword>
<comment type="similarity">
    <text evidence="4">Belongs to the WD repeat SCAP family.</text>
</comment>
<feature type="compositionally biased region" description="Polar residues" evidence="21">
    <location>
        <begin position="888"/>
        <end position="897"/>
    </location>
</feature>
<keyword evidence="10" id="KW-0256">Endoplasmic reticulum</keyword>
<evidence type="ECO:0000256" key="19">
    <source>
        <dbReference type="ARBA" id="ARBA00045958"/>
    </source>
</evidence>
<evidence type="ECO:0000313" key="25">
    <source>
        <dbReference type="Proteomes" id="UP000613177"/>
    </source>
</evidence>
<dbReference type="PANTHER" id="PTHR46378">
    <property type="entry name" value="STEROL REGULATORY ELEMENT-BINDING PROTEIN CLEAVAGE-ACTIVATING PROTEIN"/>
    <property type="match status" value="1"/>
</dbReference>
<dbReference type="Pfam" id="PF12349">
    <property type="entry name" value="Sterol-sensing"/>
    <property type="match status" value="1"/>
</dbReference>
<dbReference type="InterPro" id="IPR001680">
    <property type="entry name" value="WD40_rpt"/>
</dbReference>
<evidence type="ECO:0000256" key="4">
    <source>
        <dbReference type="ARBA" id="ARBA00007410"/>
    </source>
</evidence>
<dbReference type="GO" id="GO:0045540">
    <property type="term" value="P:regulation of cholesterol biosynthetic process"/>
    <property type="evidence" value="ECO:0007669"/>
    <property type="project" value="TreeGrafter"/>
</dbReference>
<evidence type="ECO:0000256" key="13">
    <source>
        <dbReference type="ARBA" id="ARBA00023098"/>
    </source>
</evidence>
<gene>
    <name evidence="24" type="ORF">INT48_005117</name>
</gene>
<evidence type="ECO:0000259" key="23">
    <source>
        <dbReference type="PROSITE" id="PS50156"/>
    </source>
</evidence>
<evidence type="ECO:0000256" key="5">
    <source>
        <dbReference type="ARBA" id="ARBA00019541"/>
    </source>
</evidence>
<feature type="transmembrane region" description="Helical" evidence="22">
    <location>
        <begin position="432"/>
        <end position="452"/>
    </location>
</feature>
<feature type="non-terminal residue" evidence="24">
    <location>
        <position position="1"/>
    </location>
</feature>
<dbReference type="SUPFAM" id="SSF50978">
    <property type="entry name" value="WD40 repeat-like"/>
    <property type="match status" value="1"/>
</dbReference>
<feature type="region of interest" description="Disordered" evidence="21">
    <location>
        <begin position="857"/>
        <end position="897"/>
    </location>
</feature>
<dbReference type="InterPro" id="IPR053958">
    <property type="entry name" value="HMGCR/SNAP/NPC1-like_SSD"/>
</dbReference>
<keyword evidence="15 22" id="KW-0472">Membrane</keyword>
<evidence type="ECO:0000256" key="18">
    <source>
        <dbReference type="ARBA" id="ARBA00023221"/>
    </source>
</evidence>
<evidence type="ECO:0000256" key="12">
    <source>
        <dbReference type="ARBA" id="ARBA00023034"/>
    </source>
</evidence>
<feature type="transmembrane region" description="Helical" evidence="22">
    <location>
        <begin position="202"/>
        <end position="220"/>
    </location>
</feature>
<evidence type="ECO:0000256" key="16">
    <source>
        <dbReference type="ARBA" id="ARBA00023166"/>
    </source>
</evidence>
<dbReference type="PROSITE" id="PS50082">
    <property type="entry name" value="WD_REPEATS_2"/>
    <property type="match status" value="1"/>
</dbReference>
<evidence type="ECO:0000256" key="6">
    <source>
        <dbReference type="ARBA" id="ARBA00022548"/>
    </source>
</evidence>
<name>A0A8H7SV59_9FUNG</name>
<organism evidence="24 25">
    <name type="scientific">Thamnidium elegans</name>
    <dbReference type="NCBI Taxonomy" id="101142"/>
    <lineage>
        <taxon>Eukaryota</taxon>
        <taxon>Fungi</taxon>
        <taxon>Fungi incertae sedis</taxon>
        <taxon>Mucoromycota</taxon>
        <taxon>Mucoromycotina</taxon>
        <taxon>Mucoromycetes</taxon>
        <taxon>Mucorales</taxon>
        <taxon>Mucorineae</taxon>
        <taxon>Mucoraceae</taxon>
        <taxon>Thamnidium</taxon>
    </lineage>
</organism>
<evidence type="ECO:0000256" key="7">
    <source>
        <dbReference type="ARBA" id="ARBA00022574"/>
    </source>
</evidence>
<evidence type="ECO:0000256" key="11">
    <source>
        <dbReference type="ARBA" id="ARBA00022989"/>
    </source>
</evidence>
<comment type="caution">
    <text evidence="24">The sequence shown here is derived from an EMBL/GenBank/DDBJ whole genome shotgun (WGS) entry which is preliminary data.</text>
</comment>
<evidence type="ECO:0000256" key="17">
    <source>
        <dbReference type="ARBA" id="ARBA00023180"/>
    </source>
</evidence>
<keyword evidence="12" id="KW-0333">Golgi apparatus</keyword>
<comment type="subcellular location">
    <subcellularLocation>
        <location evidence="2">Cytoplasmic vesicle</location>
        <location evidence="2">COPII-coated vesicle membrane</location>
        <topology evidence="2">Multi-pass membrane protein</topology>
    </subcellularLocation>
    <subcellularLocation>
        <location evidence="1">Endoplasmic reticulum membrane</location>
        <topology evidence="1">Multi-pass membrane protein</topology>
    </subcellularLocation>
    <subcellularLocation>
        <location evidence="3">Golgi apparatus membrane</location>
        <topology evidence="3">Multi-pass membrane protein</topology>
    </subcellularLocation>
</comment>
<evidence type="ECO:0000256" key="14">
    <source>
        <dbReference type="ARBA" id="ARBA00023121"/>
    </source>
</evidence>
<feature type="transmembrane region" description="Helical" evidence="22">
    <location>
        <begin position="395"/>
        <end position="420"/>
    </location>
</feature>
<keyword evidence="9" id="KW-0677">Repeat</keyword>
<dbReference type="GO" id="GO:0005789">
    <property type="term" value="C:endoplasmic reticulum membrane"/>
    <property type="evidence" value="ECO:0007669"/>
    <property type="project" value="UniProtKB-SubCell"/>
</dbReference>
<feature type="region of interest" description="Disordered" evidence="21">
    <location>
        <begin position="43"/>
        <end position="67"/>
    </location>
</feature>
<evidence type="ECO:0000256" key="2">
    <source>
        <dbReference type="ARBA" id="ARBA00004557"/>
    </source>
</evidence>
<dbReference type="GO" id="GO:0032933">
    <property type="term" value="P:SREBP signaling pathway"/>
    <property type="evidence" value="ECO:0007669"/>
    <property type="project" value="InterPro"/>
</dbReference>
<proteinExistence type="inferred from homology"/>
<keyword evidence="7 20" id="KW-0853">WD repeat</keyword>
<evidence type="ECO:0000256" key="21">
    <source>
        <dbReference type="SAM" id="MobiDB-lite"/>
    </source>
</evidence>
<dbReference type="Gene3D" id="2.130.10.10">
    <property type="entry name" value="YVTN repeat-like/Quinoprotein amine dehydrogenase"/>
    <property type="match status" value="2"/>
</dbReference>
<dbReference type="InterPro" id="IPR000731">
    <property type="entry name" value="SSD"/>
</dbReference>
<dbReference type="InterPro" id="IPR015943">
    <property type="entry name" value="WD40/YVTN_repeat-like_dom_sf"/>
</dbReference>
<feature type="compositionally biased region" description="Polar residues" evidence="21">
    <location>
        <begin position="857"/>
        <end position="879"/>
    </location>
</feature>
<sequence length="1050" mass="118691">MSPEEDENALPAYEDAWKSAPYDPQQVAALIARGDLPPSIAITAPNEAASSANRTLSSSDTEEENDNLTLPWEGIDISRVPSYTTAIRSNRLYSFSGSLPGYDAVPGRIKQDNNYKQTINHYLRSSLWHPFATMGNVTQDSNHQFLSADSFIFTILLKQTPTSLLQWDMLWKHTLQQFNFTVNQLDVPNTILQYKLKILPPLSYHTLIIVLVSIGLLFLIKKQFGLQQVGILMTSTLIGELLVLAIGHSMKARNVQSFCTFTSIALIVAYILNLTFFVAILSIDIKRAELSDLGNDEPKSNVQEQYCQKFKSKRAINAFLLISISNRFWQVLNPSYDTVYLNIQPPYIIQLSQDTLENKLRLNHITLDYSNKLSTFVNSTIQDGQFNLLDYLNTALVSLLSINVPGVLLFVIMVGILMWMTPYIRERTLLPILRTLFIQLLTLLLRIISRIIPVKTDSIIRRVESDYNEDGIHLGAISLQSQYNKLQNQNTIQNINVSTLNGKHTSDICQLDSGPNLIVSLDQDHQIILWDHKKSEWIARLDKVKKVNGLWIAEKRNNNNRHCTSRQLMRAKCIAIDQQENWVTAGFEDGMIGIWNIKNLQLEHEIDTVNNALRHQGKDRVIKVLILGHIVLSVHKSGIIRECNIKTGDIIRCIESGHVREITAIQVLSNSIFTASKDGMIKGWERSSTFQGISQWKLLFTINGHDGHSITSLTAQQLNNELGIIVTGSTDGSVKVWNCCSGQTICTLSKGGIIKKCNLQRPLLQFSKVTQPDDTKQELAFSNHSDAVCQVVVTPIENPELKNDQCPNCHTVINTGFFVASCSLDETVLVWRLDCTQMTEVGCIQCAKNYHRHNSTRSSWRNVQDDSPFTKPSTPSLRLQQKKKRLNTGDSETKPPSQELTLQPLFLGKIDQFSGLGIVFCKDMILAGVRHGQHDSIQQDGWQSWFVCLQFYEPPPLEEEPFLIPVITHDLQISEINHKKSTKASSSVWNQFLLYAFGLKKVAGHKPINHKTKKNNQMVIEQEKAQKGEREEEAYAVLPFSDIKYVVKTD</sequence>
<dbReference type="PROSITE" id="PS50156">
    <property type="entry name" value="SSD"/>
    <property type="match status" value="1"/>
</dbReference>
<dbReference type="Pfam" id="PF00400">
    <property type="entry name" value="WD40"/>
    <property type="match status" value="1"/>
</dbReference>
<keyword evidence="11 22" id="KW-1133">Transmembrane helix</keyword>
<keyword evidence="25" id="KW-1185">Reference proteome</keyword>
<evidence type="ECO:0000313" key="24">
    <source>
        <dbReference type="EMBL" id="KAG2234963.1"/>
    </source>
</evidence>
<dbReference type="SMART" id="SM00320">
    <property type="entry name" value="WD40"/>
    <property type="match status" value="5"/>
</dbReference>
<evidence type="ECO:0000256" key="22">
    <source>
        <dbReference type="SAM" id="Phobius"/>
    </source>
</evidence>
<reference evidence="24" key="1">
    <citation type="submission" date="2021-01" db="EMBL/GenBank/DDBJ databases">
        <title>Metabolic potential, ecology and presence of endohyphal bacteria is reflected in genomic diversity of Mucoromycotina.</title>
        <authorList>
            <person name="Muszewska A."/>
            <person name="Okrasinska A."/>
            <person name="Steczkiewicz K."/>
            <person name="Drgas O."/>
            <person name="Orlowska M."/>
            <person name="Perlinska-Lenart U."/>
            <person name="Aleksandrzak-Piekarczyk T."/>
            <person name="Szatraj K."/>
            <person name="Zielenkiewicz U."/>
            <person name="Pilsyk S."/>
            <person name="Malc E."/>
            <person name="Mieczkowski P."/>
            <person name="Kruszewska J.S."/>
            <person name="Biernat P."/>
            <person name="Pawlowska J."/>
        </authorList>
    </citation>
    <scope>NUCLEOTIDE SEQUENCE</scope>
    <source>
        <strain evidence="24">WA0000018081</strain>
    </source>
</reference>